<comment type="caution">
    <text evidence="1">The sequence shown here is derived from an EMBL/GenBank/DDBJ whole genome shotgun (WGS) entry which is preliminary data.</text>
</comment>
<organism evidence="1 2">
    <name type="scientific">Camellia lanceoleosa</name>
    <dbReference type="NCBI Taxonomy" id="1840588"/>
    <lineage>
        <taxon>Eukaryota</taxon>
        <taxon>Viridiplantae</taxon>
        <taxon>Streptophyta</taxon>
        <taxon>Embryophyta</taxon>
        <taxon>Tracheophyta</taxon>
        <taxon>Spermatophyta</taxon>
        <taxon>Magnoliopsida</taxon>
        <taxon>eudicotyledons</taxon>
        <taxon>Gunneridae</taxon>
        <taxon>Pentapetalae</taxon>
        <taxon>asterids</taxon>
        <taxon>Ericales</taxon>
        <taxon>Theaceae</taxon>
        <taxon>Camellia</taxon>
    </lineage>
</organism>
<proteinExistence type="predicted"/>
<keyword evidence="2" id="KW-1185">Reference proteome</keyword>
<protein>
    <submittedName>
        <fullName evidence="1">Potassium transporter 4</fullName>
    </submittedName>
</protein>
<evidence type="ECO:0000313" key="2">
    <source>
        <dbReference type="Proteomes" id="UP001060215"/>
    </source>
</evidence>
<name>A0ACC0FY48_9ERIC</name>
<sequence>MVVHTSSKKEGEVYCLEINYILMILCVAVILIFGDGKDIGNAFGDDFVGQVIDRLQAHIQNGSDYATLVTSELEEEIFDMEEAKLTGAVNVRGKTRSALPAMGTPLLQYVEVGMLYEV</sequence>
<gene>
    <name evidence="1" type="ORF">LOK49_LG11G00312</name>
</gene>
<accession>A0ACC0FY48</accession>
<dbReference type="EMBL" id="CM045769">
    <property type="protein sequence ID" value="KAI7993600.1"/>
    <property type="molecule type" value="Genomic_DNA"/>
</dbReference>
<dbReference type="Proteomes" id="UP001060215">
    <property type="component" value="Chromosome 12"/>
</dbReference>
<reference evidence="1 2" key="1">
    <citation type="journal article" date="2022" name="Plant J.">
        <title>Chromosome-level genome of Camellia lanceoleosa provides a valuable resource for understanding genome evolution and self-incompatibility.</title>
        <authorList>
            <person name="Gong W."/>
            <person name="Xiao S."/>
            <person name="Wang L."/>
            <person name="Liao Z."/>
            <person name="Chang Y."/>
            <person name="Mo W."/>
            <person name="Hu G."/>
            <person name="Li W."/>
            <person name="Zhao G."/>
            <person name="Zhu H."/>
            <person name="Hu X."/>
            <person name="Ji K."/>
            <person name="Xiang X."/>
            <person name="Song Q."/>
            <person name="Yuan D."/>
            <person name="Jin S."/>
            <person name="Zhang L."/>
        </authorList>
    </citation>
    <scope>NUCLEOTIDE SEQUENCE [LARGE SCALE GENOMIC DNA]</scope>
    <source>
        <strain evidence="1">SQ_2022a</strain>
    </source>
</reference>
<evidence type="ECO:0000313" key="1">
    <source>
        <dbReference type="EMBL" id="KAI7993600.1"/>
    </source>
</evidence>